<sequence>MSRGTGLYIVNSAKSEFRLGVGVEILALNAYPLRSETKREVASSHVYNKLINAAVPVQTPVPRKDALLNNMSVCTLYSELLLPLRTVNLAGRHRCFLRN</sequence>
<proteinExistence type="predicted"/>
<comment type="caution">
    <text evidence="1">The sequence shown here is derived from an EMBL/GenBank/DDBJ whole genome shotgun (WGS) entry which is preliminary data.</text>
</comment>
<dbReference type="AlphaFoldDB" id="A0A2P4XNQ8"/>
<protein>
    <submittedName>
        <fullName evidence="1">Reverse transcriptase</fullName>
    </submittedName>
</protein>
<evidence type="ECO:0000313" key="1">
    <source>
        <dbReference type="EMBL" id="POM67186.1"/>
    </source>
</evidence>
<keyword evidence="1" id="KW-0548">Nucleotidyltransferase</keyword>
<keyword evidence="1" id="KW-0808">Transferase</keyword>
<evidence type="ECO:0000313" key="2">
    <source>
        <dbReference type="Proteomes" id="UP000237271"/>
    </source>
</evidence>
<dbReference type="GO" id="GO:0003964">
    <property type="term" value="F:RNA-directed DNA polymerase activity"/>
    <property type="evidence" value="ECO:0007669"/>
    <property type="project" value="UniProtKB-KW"/>
</dbReference>
<dbReference type="Proteomes" id="UP000237271">
    <property type="component" value="Unassembled WGS sequence"/>
</dbReference>
<name>A0A2P4XNQ8_9STRA</name>
<keyword evidence="2" id="KW-1185">Reference proteome</keyword>
<reference evidence="1 2" key="1">
    <citation type="journal article" date="2017" name="Genome Biol. Evol.">
        <title>Phytophthora megakarya and P. palmivora, closely related causal agents of cacao black pod rot, underwent increases in genome sizes and gene numbers by different mechanisms.</title>
        <authorList>
            <person name="Ali S.S."/>
            <person name="Shao J."/>
            <person name="Lary D.J."/>
            <person name="Kronmiller B."/>
            <person name="Shen D."/>
            <person name="Strem M.D."/>
            <person name="Amoako-Attah I."/>
            <person name="Akrofi A.Y."/>
            <person name="Begoude B.A."/>
            <person name="Ten Hoopen G.M."/>
            <person name="Coulibaly K."/>
            <person name="Kebe B.I."/>
            <person name="Melnick R.L."/>
            <person name="Guiltinan M.J."/>
            <person name="Tyler B.M."/>
            <person name="Meinhardt L.W."/>
            <person name="Bailey B.A."/>
        </authorList>
    </citation>
    <scope>NUCLEOTIDE SEQUENCE [LARGE SCALE GENOMIC DNA]</scope>
    <source>
        <strain evidence="2">sbr112.9</strain>
    </source>
</reference>
<organism evidence="1 2">
    <name type="scientific">Phytophthora palmivora</name>
    <dbReference type="NCBI Taxonomy" id="4796"/>
    <lineage>
        <taxon>Eukaryota</taxon>
        <taxon>Sar</taxon>
        <taxon>Stramenopiles</taxon>
        <taxon>Oomycota</taxon>
        <taxon>Peronosporomycetes</taxon>
        <taxon>Peronosporales</taxon>
        <taxon>Peronosporaceae</taxon>
        <taxon>Phytophthora</taxon>
    </lineage>
</organism>
<accession>A0A2P4XNQ8</accession>
<keyword evidence="1" id="KW-0695">RNA-directed DNA polymerase</keyword>
<gene>
    <name evidence="1" type="ORF">PHPALM_16852</name>
</gene>
<dbReference type="EMBL" id="NCKW01009463">
    <property type="protein sequence ID" value="POM67186.1"/>
    <property type="molecule type" value="Genomic_DNA"/>
</dbReference>